<reference evidence="3 4" key="1">
    <citation type="submission" date="2018-12" db="EMBL/GenBank/DDBJ databases">
        <authorList>
            <person name="Feng G."/>
            <person name="Zhu H."/>
        </authorList>
    </citation>
    <scope>NUCLEOTIDE SEQUENCE [LARGE SCALE GENOMIC DNA]</scope>
    <source>
        <strain evidence="3 4">9PBR-2</strain>
    </source>
</reference>
<evidence type="ECO:0000256" key="1">
    <source>
        <dbReference type="ARBA" id="ARBA00023172"/>
    </source>
</evidence>
<dbReference type="PROSITE" id="PS51898">
    <property type="entry name" value="TYR_RECOMBINASE"/>
    <property type="match status" value="1"/>
</dbReference>
<keyword evidence="4" id="KW-1185">Reference proteome</keyword>
<protein>
    <submittedName>
        <fullName evidence="3">Site-specific integrase</fullName>
    </submittedName>
</protein>
<dbReference type="GO" id="GO:0006310">
    <property type="term" value="P:DNA recombination"/>
    <property type="evidence" value="ECO:0007669"/>
    <property type="project" value="UniProtKB-KW"/>
</dbReference>
<dbReference type="Pfam" id="PF00589">
    <property type="entry name" value="Phage_integrase"/>
    <property type="match status" value="1"/>
</dbReference>
<dbReference type="CDD" id="cd00397">
    <property type="entry name" value="DNA_BRE_C"/>
    <property type="match status" value="1"/>
</dbReference>
<evidence type="ECO:0000313" key="4">
    <source>
        <dbReference type="Proteomes" id="UP000280066"/>
    </source>
</evidence>
<dbReference type="SUPFAM" id="SSF56349">
    <property type="entry name" value="DNA breaking-rejoining enzymes"/>
    <property type="match status" value="1"/>
</dbReference>
<proteinExistence type="predicted"/>
<evidence type="ECO:0000313" key="3">
    <source>
        <dbReference type="EMBL" id="RSK24602.1"/>
    </source>
</evidence>
<comment type="caution">
    <text evidence="3">The sequence shown here is derived from an EMBL/GenBank/DDBJ whole genome shotgun (WGS) entry which is preliminary data.</text>
</comment>
<organism evidence="3 4">
    <name type="scientific">Hymenobacter metallilatus</name>
    <dbReference type="NCBI Taxonomy" id="2493666"/>
    <lineage>
        <taxon>Bacteria</taxon>
        <taxon>Pseudomonadati</taxon>
        <taxon>Bacteroidota</taxon>
        <taxon>Cytophagia</taxon>
        <taxon>Cytophagales</taxon>
        <taxon>Hymenobacteraceae</taxon>
        <taxon>Hymenobacter</taxon>
    </lineage>
</organism>
<dbReference type="PANTHER" id="PTHR30349">
    <property type="entry name" value="PHAGE INTEGRASE-RELATED"/>
    <property type="match status" value="1"/>
</dbReference>
<dbReference type="Proteomes" id="UP000280066">
    <property type="component" value="Unassembled WGS sequence"/>
</dbReference>
<dbReference type="OrthoDB" id="867651at2"/>
<dbReference type="InterPro" id="IPR002104">
    <property type="entry name" value="Integrase_catalytic"/>
</dbReference>
<dbReference type="GO" id="GO:0003677">
    <property type="term" value="F:DNA binding"/>
    <property type="evidence" value="ECO:0007669"/>
    <property type="project" value="InterPro"/>
</dbReference>
<dbReference type="GO" id="GO:0015074">
    <property type="term" value="P:DNA integration"/>
    <property type="evidence" value="ECO:0007669"/>
    <property type="project" value="InterPro"/>
</dbReference>
<feature type="domain" description="Tyr recombinase" evidence="2">
    <location>
        <begin position="431"/>
        <end position="650"/>
    </location>
</feature>
<keyword evidence="1" id="KW-0233">DNA recombination</keyword>
<sequence>MMNRTPPFAKARMNTPHRLELWAARLAEFNQEPALLVPEKNALLECVRAQPLPGSALPPGQGTRPDLARLLEPVRCALAFCGYEEASEPSVLACLDVLVSQMQHRGTSLWAWDEAVWVSLIGKTKQAGSVARAPGLRQLGATPARVREHLMCCAYLLKSIPIYSLVAPGQPVTVAARQLLDHGALQAALATVQTELQRGGWTNSGSNPVLAACLSQALLLARSPHLTDLTLPVLQRVHDLAADLPYLRRACILLSKALHGLGILTEALTPGPRLRVGRRGEQDSMPEAWLSLLQRWASTESCNESVRNLVLTAAAKAARWSASQPGAPTPEQWTAPIALQFVAAVKTMRMGQWLHPAHAGRYSRADREMKPASRAQLLSCLRRFFADCQEWGWLPVQFSPQRLLATPRAIRDQCNIKPRVLEHHVWMKLREASATLTAQDLAYAPLTRPDGSTGERRAHYPFELVRAIAITWLLTGLRSDELGRLAVGCVRRQPKVTGYAAWLPQDEVLGACYLRVPRHKSGRAFEKPVPQAVGDAVLAWQHVRPATPAQPDPKTGELTDFLFTRRGGTIGRTYLNHCLIPLLCRKAGIPTHDAHGPITSHRARTTLITSLYNSGKMSVLDIMKWMNHKSMRTTLHYIDVPDKRIIDAFLQANAHINQQAKYATPKFPAGQADPPAAPLSRARILESLTTLEQLAAVPTLSAAGRHAIQQGMHALQQQLAHLPPDPEA</sequence>
<dbReference type="InterPro" id="IPR050090">
    <property type="entry name" value="Tyrosine_recombinase_XerCD"/>
</dbReference>
<dbReference type="PANTHER" id="PTHR30349:SF64">
    <property type="entry name" value="PROPHAGE INTEGRASE INTD-RELATED"/>
    <property type="match status" value="1"/>
</dbReference>
<gene>
    <name evidence="3" type="ORF">EI290_19845</name>
</gene>
<dbReference type="Gene3D" id="1.10.443.10">
    <property type="entry name" value="Intergrase catalytic core"/>
    <property type="match status" value="1"/>
</dbReference>
<dbReference type="InterPro" id="IPR011010">
    <property type="entry name" value="DNA_brk_join_enz"/>
</dbReference>
<evidence type="ECO:0000259" key="2">
    <source>
        <dbReference type="PROSITE" id="PS51898"/>
    </source>
</evidence>
<dbReference type="EMBL" id="RWIS01000016">
    <property type="protein sequence ID" value="RSK24602.1"/>
    <property type="molecule type" value="Genomic_DNA"/>
</dbReference>
<dbReference type="InterPro" id="IPR013762">
    <property type="entry name" value="Integrase-like_cat_sf"/>
</dbReference>
<accession>A0A428IZA1</accession>
<name>A0A428IZA1_9BACT</name>
<dbReference type="AlphaFoldDB" id="A0A428IZA1"/>